<proteinExistence type="predicted"/>
<accession>A0ABV7B1Z0</accession>
<name>A0ABV7B1Z0_9GAMM</name>
<evidence type="ECO:0000313" key="2">
    <source>
        <dbReference type="Proteomes" id="UP001595386"/>
    </source>
</evidence>
<dbReference type="Proteomes" id="UP001595386">
    <property type="component" value="Unassembled WGS sequence"/>
</dbReference>
<keyword evidence="2" id="KW-1185">Reference proteome</keyword>
<evidence type="ECO:0000313" key="1">
    <source>
        <dbReference type="EMBL" id="MFC2991293.1"/>
    </source>
</evidence>
<dbReference type="EMBL" id="JBHRSQ010000007">
    <property type="protein sequence ID" value="MFC2991293.1"/>
    <property type="molecule type" value="Genomic_DNA"/>
</dbReference>
<reference evidence="2" key="1">
    <citation type="journal article" date="2019" name="Int. J. Syst. Evol. Microbiol.">
        <title>The Global Catalogue of Microorganisms (GCM) 10K type strain sequencing project: providing services to taxonomists for standard genome sequencing and annotation.</title>
        <authorList>
            <consortium name="The Broad Institute Genomics Platform"/>
            <consortium name="The Broad Institute Genome Sequencing Center for Infectious Disease"/>
            <person name="Wu L."/>
            <person name="Ma J."/>
        </authorList>
    </citation>
    <scope>NUCLEOTIDE SEQUENCE [LARGE SCALE GENOMIC DNA]</scope>
    <source>
        <strain evidence="2">KCTC 52660</strain>
    </source>
</reference>
<gene>
    <name evidence="1" type="ORF">ACFODV_04550</name>
</gene>
<comment type="caution">
    <text evidence="1">The sequence shown here is derived from an EMBL/GenBank/DDBJ whole genome shotgun (WGS) entry which is preliminary data.</text>
</comment>
<sequence>MSEIDQEKRSCRWHLERYHPLLYSVSAVGNIKEKYVPNKEAEEDFDKT</sequence>
<protein>
    <submittedName>
        <fullName evidence="1">Uncharacterized protein</fullName>
    </submittedName>
</protein>
<organism evidence="1 2">
    <name type="scientific">Halomonas tibetensis</name>
    <dbReference type="NCBI Taxonomy" id="2259590"/>
    <lineage>
        <taxon>Bacteria</taxon>
        <taxon>Pseudomonadati</taxon>
        <taxon>Pseudomonadota</taxon>
        <taxon>Gammaproteobacteria</taxon>
        <taxon>Oceanospirillales</taxon>
        <taxon>Halomonadaceae</taxon>
        <taxon>Halomonas</taxon>
    </lineage>
</organism>
<dbReference type="RefSeq" id="WP_379755287.1">
    <property type="nucleotide sequence ID" value="NZ_JBHRSQ010000007.1"/>
</dbReference>